<evidence type="ECO:0000313" key="7">
    <source>
        <dbReference type="Proteomes" id="UP000530928"/>
    </source>
</evidence>
<protein>
    <submittedName>
        <fullName evidence="6">AraC-like DNA-binding protein</fullName>
    </submittedName>
</protein>
<dbReference type="Proteomes" id="UP000530928">
    <property type="component" value="Unassembled WGS sequence"/>
</dbReference>
<feature type="compositionally biased region" description="Polar residues" evidence="4">
    <location>
        <begin position="139"/>
        <end position="151"/>
    </location>
</feature>
<keyword evidence="7" id="KW-1185">Reference proteome</keyword>
<evidence type="ECO:0000256" key="1">
    <source>
        <dbReference type="ARBA" id="ARBA00023015"/>
    </source>
</evidence>
<evidence type="ECO:0000259" key="5">
    <source>
        <dbReference type="PROSITE" id="PS01124"/>
    </source>
</evidence>
<feature type="domain" description="HTH araC/xylS-type" evidence="5">
    <location>
        <begin position="231"/>
        <end position="330"/>
    </location>
</feature>
<dbReference type="GO" id="GO:0043565">
    <property type="term" value="F:sequence-specific DNA binding"/>
    <property type="evidence" value="ECO:0007669"/>
    <property type="project" value="InterPro"/>
</dbReference>
<comment type="caution">
    <text evidence="6">The sequence shown here is derived from an EMBL/GenBank/DDBJ whole genome shotgun (WGS) entry which is preliminary data.</text>
</comment>
<gene>
    <name evidence="6" type="ORF">HNR30_008094</name>
</gene>
<feature type="compositionally biased region" description="Polar residues" evidence="4">
    <location>
        <begin position="170"/>
        <end position="183"/>
    </location>
</feature>
<keyword evidence="3" id="KW-0804">Transcription</keyword>
<dbReference type="RefSeq" id="WP_312894989.1">
    <property type="nucleotide sequence ID" value="NZ_BAABAM010000008.1"/>
</dbReference>
<sequence>MGERFAFGDGYAWYHGPSMDSTAHRHAAFQIAVGVDGDVGMVDEVGAEHRGPALVVPPMVRHRLLAGGELRVFFVEPHSVFADRLRGLGGEGISVVGELRDLQVEDVRWGVSGELDARLVEAMRLLATENHATAGPASMNRTSSNVVSGSGATPGLVSGNGATPGLASGTGATLSRGSGNSATPGLASGSGVRTGLMLGRDAAPDLMSGSRAGSGLTSGYRAARRLVSNDGALPGLARESVAMSENVTMSEIAAQVGLSPQRLRALAREQLGMPLARWRIWQRLSRAAEALREGRTPADAAAVAGFADQAHFHRRMREMIGLTPAAVARAVRP</sequence>
<proteinExistence type="predicted"/>
<keyword evidence="2 6" id="KW-0238">DNA-binding</keyword>
<dbReference type="PROSITE" id="PS01124">
    <property type="entry name" value="HTH_ARAC_FAMILY_2"/>
    <property type="match status" value="1"/>
</dbReference>
<organism evidence="6 7">
    <name type="scientific">Nonomuraea soli</name>
    <dbReference type="NCBI Taxonomy" id="1032476"/>
    <lineage>
        <taxon>Bacteria</taxon>
        <taxon>Bacillati</taxon>
        <taxon>Actinomycetota</taxon>
        <taxon>Actinomycetes</taxon>
        <taxon>Streptosporangiales</taxon>
        <taxon>Streptosporangiaceae</taxon>
        <taxon>Nonomuraea</taxon>
    </lineage>
</organism>
<dbReference type="SUPFAM" id="SSF46689">
    <property type="entry name" value="Homeodomain-like"/>
    <property type="match status" value="1"/>
</dbReference>
<dbReference type="Gene3D" id="1.10.10.60">
    <property type="entry name" value="Homeodomain-like"/>
    <property type="match status" value="1"/>
</dbReference>
<dbReference type="EMBL" id="JACDUR010000009">
    <property type="protein sequence ID" value="MBA2896703.1"/>
    <property type="molecule type" value="Genomic_DNA"/>
</dbReference>
<reference evidence="6 7" key="1">
    <citation type="submission" date="2020-07" db="EMBL/GenBank/DDBJ databases">
        <title>Genomic Encyclopedia of Type Strains, Phase IV (KMG-IV): sequencing the most valuable type-strain genomes for metagenomic binning, comparative biology and taxonomic classification.</title>
        <authorList>
            <person name="Goeker M."/>
        </authorList>
    </citation>
    <scope>NUCLEOTIDE SEQUENCE [LARGE SCALE GENOMIC DNA]</scope>
    <source>
        <strain evidence="6 7">DSM 45533</strain>
    </source>
</reference>
<evidence type="ECO:0000256" key="4">
    <source>
        <dbReference type="SAM" id="MobiDB-lite"/>
    </source>
</evidence>
<dbReference type="InterPro" id="IPR009057">
    <property type="entry name" value="Homeodomain-like_sf"/>
</dbReference>
<dbReference type="PANTHER" id="PTHR46796">
    <property type="entry name" value="HTH-TYPE TRANSCRIPTIONAL ACTIVATOR RHAS-RELATED"/>
    <property type="match status" value="1"/>
</dbReference>
<evidence type="ECO:0000256" key="3">
    <source>
        <dbReference type="ARBA" id="ARBA00023163"/>
    </source>
</evidence>
<dbReference type="InterPro" id="IPR050204">
    <property type="entry name" value="AraC_XylS_family_regulators"/>
</dbReference>
<evidence type="ECO:0000313" key="6">
    <source>
        <dbReference type="EMBL" id="MBA2896703.1"/>
    </source>
</evidence>
<dbReference type="GO" id="GO:0003700">
    <property type="term" value="F:DNA-binding transcription factor activity"/>
    <property type="evidence" value="ECO:0007669"/>
    <property type="project" value="InterPro"/>
</dbReference>
<dbReference type="Pfam" id="PF12833">
    <property type="entry name" value="HTH_18"/>
    <property type="match status" value="1"/>
</dbReference>
<keyword evidence="1" id="KW-0805">Transcription regulation</keyword>
<dbReference type="SMART" id="SM00342">
    <property type="entry name" value="HTH_ARAC"/>
    <property type="match status" value="1"/>
</dbReference>
<dbReference type="PANTHER" id="PTHR46796:SF2">
    <property type="entry name" value="TRANSCRIPTIONAL REGULATORY PROTEIN"/>
    <property type="match status" value="1"/>
</dbReference>
<dbReference type="AlphaFoldDB" id="A0A7W0CT39"/>
<evidence type="ECO:0000256" key="2">
    <source>
        <dbReference type="ARBA" id="ARBA00023125"/>
    </source>
</evidence>
<name>A0A7W0CT39_9ACTN</name>
<accession>A0A7W0CT39</accession>
<feature type="region of interest" description="Disordered" evidence="4">
    <location>
        <begin position="134"/>
        <end position="190"/>
    </location>
</feature>
<dbReference type="InterPro" id="IPR018060">
    <property type="entry name" value="HTH_AraC"/>
</dbReference>